<dbReference type="Proteomes" id="UP000619260">
    <property type="component" value="Unassembled WGS sequence"/>
</dbReference>
<dbReference type="EMBL" id="BOPF01000012">
    <property type="protein sequence ID" value="GIJ46711.1"/>
    <property type="molecule type" value="Genomic_DNA"/>
</dbReference>
<keyword evidence="1" id="KW-0732">Signal</keyword>
<feature type="chain" id="PRO_5039160001" description="Lipoprotein" evidence="1">
    <location>
        <begin position="25"/>
        <end position="154"/>
    </location>
</feature>
<reference evidence="2" key="1">
    <citation type="submission" date="2021-01" db="EMBL/GenBank/DDBJ databases">
        <title>Whole genome shotgun sequence of Virgisporangium aliadipatigenens NBRC 105644.</title>
        <authorList>
            <person name="Komaki H."/>
            <person name="Tamura T."/>
        </authorList>
    </citation>
    <scope>NUCLEOTIDE SEQUENCE</scope>
    <source>
        <strain evidence="2">NBRC 105644</strain>
    </source>
</reference>
<name>A0A8J3YK85_9ACTN</name>
<dbReference type="RefSeq" id="WP_203900232.1">
    <property type="nucleotide sequence ID" value="NZ_BOPF01000012.1"/>
</dbReference>
<evidence type="ECO:0008006" key="4">
    <source>
        <dbReference type="Google" id="ProtNLM"/>
    </source>
</evidence>
<protein>
    <recommendedName>
        <fullName evidence="4">Lipoprotein</fullName>
    </recommendedName>
</protein>
<dbReference type="PROSITE" id="PS51257">
    <property type="entry name" value="PROKAR_LIPOPROTEIN"/>
    <property type="match status" value="1"/>
</dbReference>
<proteinExistence type="predicted"/>
<gene>
    <name evidence="2" type="ORF">Val02_35970</name>
</gene>
<keyword evidence="3" id="KW-1185">Reference proteome</keyword>
<accession>A0A8J3YK85</accession>
<organism evidence="2 3">
    <name type="scientific">Virgisporangium aliadipatigenens</name>
    <dbReference type="NCBI Taxonomy" id="741659"/>
    <lineage>
        <taxon>Bacteria</taxon>
        <taxon>Bacillati</taxon>
        <taxon>Actinomycetota</taxon>
        <taxon>Actinomycetes</taxon>
        <taxon>Micromonosporales</taxon>
        <taxon>Micromonosporaceae</taxon>
        <taxon>Virgisporangium</taxon>
    </lineage>
</organism>
<dbReference type="AlphaFoldDB" id="A0A8J3YK85"/>
<evidence type="ECO:0000313" key="2">
    <source>
        <dbReference type="EMBL" id="GIJ46711.1"/>
    </source>
</evidence>
<evidence type="ECO:0000256" key="1">
    <source>
        <dbReference type="SAM" id="SignalP"/>
    </source>
</evidence>
<comment type="caution">
    <text evidence="2">The sequence shown here is derived from an EMBL/GenBank/DDBJ whole genome shotgun (WGS) entry which is preliminary data.</text>
</comment>
<sequence length="154" mass="15995">MRRSFVAALALAAVAVLGSGCATTDPGDGRDVGARTLTNDELQKYAKVRLTAGTVVESTRYQAGIDYHLTAKLRVPAAELPAFLTGSGFTAPAAGTRAVTNGDRTGDAAWKPDGATDVAGLDQTAAPVEAVYRKVLVDNDRPAEPVVYLVAFTT</sequence>
<feature type="signal peptide" evidence="1">
    <location>
        <begin position="1"/>
        <end position="24"/>
    </location>
</feature>
<evidence type="ECO:0000313" key="3">
    <source>
        <dbReference type="Proteomes" id="UP000619260"/>
    </source>
</evidence>